<proteinExistence type="predicted"/>
<reference evidence="1 2" key="1">
    <citation type="submission" date="2016-10" db="EMBL/GenBank/DDBJ databases">
        <authorList>
            <person name="de Groot N.N."/>
        </authorList>
    </citation>
    <scope>NUCLEOTIDE SEQUENCE [LARGE SCALE GENOMIC DNA]</scope>
    <source>
        <strain evidence="1 2">DSM 15345</strain>
    </source>
</reference>
<organism evidence="1 2">
    <name type="scientific">Rubrimonas cliftonensis</name>
    <dbReference type="NCBI Taxonomy" id="89524"/>
    <lineage>
        <taxon>Bacteria</taxon>
        <taxon>Pseudomonadati</taxon>
        <taxon>Pseudomonadota</taxon>
        <taxon>Alphaproteobacteria</taxon>
        <taxon>Rhodobacterales</taxon>
        <taxon>Paracoccaceae</taxon>
        <taxon>Rubrimonas</taxon>
    </lineage>
</organism>
<accession>A0A1H3VR99</accession>
<dbReference type="AlphaFoldDB" id="A0A1H3VR99"/>
<keyword evidence="2" id="KW-1185">Reference proteome</keyword>
<dbReference type="STRING" id="89524.SAMN05444370_101277"/>
<gene>
    <name evidence="1" type="ORF">SAMN05444370_101277</name>
</gene>
<dbReference type="Proteomes" id="UP000198703">
    <property type="component" value="Unassembled WGS sequence"/>
</dbReference>
<protein>
    <submittedName>
        <fullName evidence="1">Uncharacterized protein</fullName>
    </submittedName>
</protein>
<sequence length="135" mass="14631">MTKGWIAVLALIAADARADVFSFETPSGNIQCSVGLEVDGSDIRCVIIDRSGPPAAPRPAWCASDWGHVFFMRNRGLVEMSCEPLDRSRHAQETAEYGVTGEFGGLTCLSSRQGLNCVNEDGRGFFLSRGSQRAF</sequence>
<dbReference type="OrthoDB" id="495539at2"/>
<dbReference type="EMBL" id="FNQM01000001">
    <property type="protein sequence ID" value="SDZ77307.1"/>
    <property type="molecule type" value="Genomic_DNA"/>
</dbReference>
<evidence type="ECO:0000313" key="2">
    <source>
        <dbReference type="Proteomes" id="UP000198703"/>
    </source>
</evidence>
<dbReference type="RefSeq" id="WP_093247676.1">
    <property type="nucleotide sequence ID" value="NZ_FNQM01000001.1"/>
</dbReference>
<name>A0A1H3VR99_9RHOB</name>
<dbReference type="InterPro" id="IPR046576">
    <property type="entry name" value="DUF6636"/>
</dbReference>
<evidence type="ECO:0000313" key="1">
    <source>
        <dbReference type="EMBL" id="SDZ77307.1"/>
    </source>
</evidence>
<dbReference type="Pfam" id="PF20341">
    <property type="entry name" value="DUF6636"/>
    <property type="match status" value="1"/>
</dbReference>